<dbReference type="AlphaFoldDB" id="A0A7J8V900"/>
<dbReference type="Proteomes" id="UP000593573">
    <property type="component" value="Unassembled WGS sequence"/>
</dbReference>
<reference evidence="1 2" key="1">
    <citation type="journal article" date="2019" name="Genome Biol. Evol.">
        <title>Insights into the evolution of the New World diploid cottons (Gossypium, subgenus Houzingenia) based on genome sequencing.</title>
        <authorList>
            <person name="Grover C.E."/>
            <person name="Arick M.A. 2nd"/>
            <person name="Thrash A."/>
            <person name="Conover J.L."/>
            <person name="Sanders W.S."/>
            <person name="Peterson D.G."/>
            <person name="Frelichowski J.E."/>
            <person name="Scheffler J.A."/>
            <person name="Scheffler B.E."/>
            <person name="Wendel J.F."/>
        </authorList>
    </citation>
    <scope>NUCLEOTIDE SEQUENCE [LARGE SCALE GENOMIC DNA]</scope>
    <source>
        <strain evidence="1">57</strain>
        <tissue evidence="1">Leaf</tissue>
    </source>
</reference>
<organism evidence="1 2">
    <name type="scientific">Gossypium klotzschianum</name>
    <dbReference type="NCBI Taxonomy" id="34286"/>
    <lineage>
        <taxon>Eukaryota</taxon>
        <taxon>Viridiplantae</taxon>
        <taxon>Streptophyta</taxon>
        <taxon>Embryophyta</taxon>
        <taxon>Tracheophyta</taxon>
        <taxon>Spermatophyta</taxon>
        <taxon>Magnoliopsida</taxon>
        <taxon>eudicotyledons</taxon>
        <taxon>Gunneridae</taxon>
        <taxon>Pentapetalae</taxon>
        <taxon>rosids</taxon>
        <taxon>malvids</taxon>
        <taxon>Malvales</taxon>
        <taxon>Malvaceae</taxon>
        <taxon>Malvoideae</taxon>
        <taxon>Gossypium</taxon>
    </lineage>
</organism>
<evidence type="ECO:0000313" key="2">
    <source>
        <dbReference type="Proteomes" id="UP000593573"/>
    </source>
</evidence>
<evidence type="ECO:0000313" key="1">
    <source>
        <dbReference type="EMBL" id="MBA0659012.1"/>
    </source>
</evidence>
<gene>
    <name evidence="1" type="ORF">Goklo_011178</name>
</gene>
<comment type="caution">
    <text evidence="1">The sequence shown here is derived from an EMBL/GenBank/DDBJ whole genome shotgun (WGS) entry which is preliminary data.</text>
</comment>
<keyword evidence="2" id="KW-1185">Reference proteome</keyword>
<protein>
    <submittedName>
        <fullName evidence="1">Uncharacterized protein</fullName>
    </submittedName>
</protein>
<feature type="non-terminal residue" evidence="1">
    <location>
        <position position="1"/>
    </location>
</feature>
<dbReference type="OrthoDB" id="1001907at2759"/>
<proteinExistence type="predicted"/>
<name>A0A7J8V900_9ROSI</name>
<dbReference type="EMBL" id="JABFAB010000009">
    <property type="protein sequence ID" value="MBA0659012.1"/>
    <property type="molecule type" value="Genomic_DNA"/>
</dbReference>
<sequence>EFRRTDRLRPHGLRDERSSPVTLGLKPVSISIEDIIIRCWKRARVVHYSQLVMHDMVEGGDICWRKLGLGKLKCNVDEATFVNNGCMGWAAVLRNDKSDFIRCILSFMKRTLDSFLFREALS</sequence>
<accession>A0A7J8V900</accession>